<dbReference type="PIRSF" id="PIRSF018249">
    <property type="entry name" value="MyrA_prd"/>
    <property type="match status" value="1"/>
</dbReference>
<dbReference type="Gene3D" id="3.40.50.150">
    <property type="entry name" value="Vaccinia Virus protein VP39"/>
    <property type="match status" value="1"/>
</dbReference>
<evidence type="ECO:0000259" key="2">
    <source>
        <dbReference type="Pfam" id="PF21302"/>
    </source>
</evidence>
<protein>
    <submittedName>
        <fullName evidence="3">Methyltransferase domain-containing protein</fullName>
    </submittedName>
</protein>
<accession>A0ABR7NK83</accession>
<gene>
    <name evidence="3" type="ORF">H8717_10255</name>
</gene>
<keyword evidence="3" id="KW-0489">Methyltransferase</keyword>
<dbReference type="RefSeq" id="WP_262400281.1">
    <property type="nucleotide sequence ID" value="NZ_JACRTB010000015.1"/>
</dbReference>
<dbReference type="SUPFAM" id="SSF53335">
    <property type="entry name" value="S-adenosyl-L-methionine-dependent methyltransferases"/>
    <property type="match status" value="1"/>
</dbReference>
<evidence type="ECO:0000313" key="4">
    <source>
        <dbReference type="Proteomes" id="UP000658131"/>
    </source>
</evidence>
<evidence type="ECO:0000259" key="1">
    <source>
        <dbReference type="Pfam" id="PF13649"/>
    </source>
</evidence>
<sequence>MRQGRSVFRCPICSRALRRRENALCCEAGHSFDIASQGYVHLLPSNRMRAKLPGDSKEMVAARRRFLDTGCYAPFQEAAARIAAQACAGRKRPVVLDAGCGEGYYTDAVRRALPPEAEALVCGFDISKLAVAAAAKRYPRLELSVASCFSIPAADAAADLLMAIFSPIVPGEFARVVRPGGALLLAVAGPRHLFGLKEVLYEHPYENETRDTAYPGFVLERRVPVRTTAVIRGQEAIHDLFAMTPYYWKTPADGAKRLGGLDSLFTELGFDLLLYRRTEESE</sequence>
<dbReference type="InterPro" id="IPR050508">
    <property type="entry name" value="Methyltransf_Superfamily"/>
</dbReference>
<name>A0ABR7NK83_9FIRM</name>
<comment type="caution">
    <text evidence="3">The sequence shown here is derived from an EMBL/GenBank/DDBJ whole genome shotgun (WGS) entry which is preliminary data.</text>
</comment>
<dbReference type="GO" id="GO:0008168">
    <property type="term" value="F:methyltransferase activity"/>
    <property type="evidence" value="ECO:0007669"/>
    <property type="project" value="UniProtKB-KW"/>
</dbReference>
<dbReference type="InterPro" id="IPR016718">
    <property type="entry name" value="rRNA_m1G-MeTrfase_A_prd"/>
</dbReference>
<dbReference type="Pfam" id="PF21302">
    <property type="entry name" value="Zn_ribbon_RlmA"/>
    <property type="match status" value="1"/>
</dbReference>
<organism evidence="3 4">
    <name type="scientific">Yanshouia hominis</name>
    <dbReference type="NCBI Taxonomy" id="2763673"/>
    <lineage>
        <taxon>Bacteria</taxon>
        <taxon>Bacillati</taxon>
        <taxon>Bacillota</taxon>
        <taxon>Clostridia</taxon>
        <taxon>Eubacteriales</taxon>
        <taxon>Oscillospiraceae</taxon>
        <taxon>Yanshouia</taxon>
    </lineage>
</organism>
<dbReference type="Pfam" id="PF13649">
    <property type="entry name" value="Methyltransf_25"/>
    <property type="match status" value="1"/>
</dbReference>
<proteinExistence type="predicted"/>
<dbReference type="EMBL" id="JACRTB010000015">
    <property type="protein sequence ID" value="MBC8576780.1"/>
    <property type="molecule type" value="Genomic_DNA"/>
</dbReference>
<dbReference type="InterPro" id="IPR048647">
    <property type="entry name" value="RlmA_N"/>
</dbReference>
<dbReference type="Proteomes" id="UP000658131">
    <property type="component" value="Unassembled WGS sequence"/>
</dbReference>
<evidence type="ECO:0000313" key="3">
    <source>
        <dbReference type="EMBL" id="MBC8576780.1"/>
    </source>
</evidence>
<dbReference type="InterPro" id="IPR029063">
    <property type="entry name" value="SAM-dependent_MTases_sf"/>
</dbReference>
<keyword evidence="4" id="KW-1185">Reference proteome</keyword>
<dbReference type="PANTHER" id="PTHR42912">
    <property type="entry name" value="METHYLTRANSFERASE"/>
    <property type="match status" value="1"/>
</dbReference>
<reference evidence="3 4" key="1">
    <citation type="submission" date="2020-08" db="EMBL/GenBank/DDBJ databases">
        <title>Genome public.</title>
        <authorList>
            <person name="Liu C."/>
            <person name="Sun Q."/>
        </authorList>
    </citation>
    <scope>NUCLEOTIDE SEQUENCE [LARGE SCALE GENOMIC DNA]</scope>
    <source>
        <strain evidence="3 4">BX1</strain>
    </source>
</reference>
<feature type="domain" description="Methyltransferase" evidence="1">
    <location>
        <begin position="95"/>
        <end position="181"/>
    </location>
</feature>
<keyword evidence="3" id="KW-0808">Transferase</keyword>
<dbReference type="PANTHER" id="PTHR42912:SF45">
    <property type="entry name" value="23S RRNA (GUANINE(745)-N(1))-METHYLTRANSFERASE"/>
    <property type="match status" value="1"/>
</dbReference>
<feature type="domain" description="23S rRNA (guanine(745)-N(1))-methyltransferase N-terminal" evidence="2">
    <location>
        <begin position="8"/>
        <end position="50"/>
    </location>
</feature>
<dbReference type="InterPro" id="IPR041698">
    <property type="entry name" value="Methyltransf_25"/>
</dbReference>
<dbReference type="GO" id="GO:0032259">
    <property type="term" value="P:methylation"/>
    <property type="evidence" value="ECO:0007669"/>
    <property type="project" value="UniProtKB-KW"/>
</dbReference>